<feature type="compositionally biased region" description="Polar residues" evidence="1">
    <location>
        <begin position="178"/>
        <end position="188"/>
    </location>
</feature>
<protein>
    <submittedName>
        <fullName evidence="2">Uncharacterized protein</fullName>
    </submittedName>
</protein>
<feature type="compositionally biased region" description="Basic and acidic residues" evidence="1">
    <location>
        <begin position="241"/>
        <end position="258"/>
    </location>
</feature>
<gene>
    <name evidence="2" type="ORF">ENSA7_38320</name>
</gene>
<accession>A0A2S9YN45</accession>
<reference evidence="2 3" key="1">
    <citation type="submission" date="2018-03" db="EMBL/GenBank/DDBJ databases">
        <title>Draft Genome Sequences of the Obligatory Marine Myxobacteria Enhygromyxa salina SWB007.</title>
        <authorList>
            <person name="Poehlein A."/>
            <person name="Moghaddam J.A."/>
            <person name="Harms H."/>
            <person name="Alanjari M."/>
            <person name="Koenig G.M."/>
            <person name="Daniel R."/>
            <person name="Schaeberle T.F."/>
        </authorList>
    </citation>
    <scope>NUCLEOTIDE SEQUENCE [LARGE SCALE GENOMIC DNA]</scope>
    <source>
        <strain evidence="2 3">SWB007</strain>
    </source>
</reference>
<evidence type="ECO:0000256" key="1">
    <source>
        <dbReference type="SAM" id="MobiDB-lite"/>
    </source>
</evidence>
<organism evidence="2 3">
    <name type="scientific">Enhygromyxa salina</name>
    <dbReference type="NCBI Taxonomy" id="215803"/>
    <lineage>
        <taxon>Bacteria</taxon>
        <taxon>Pseudomonadati</taxon>
        <taxon>Myxococcota</taxon>
        <taxon>Polyangia</taxon>
        <taxon>Nannocystales</taxon>
        <taxon>Nannocystaceae</taxon>
        <taxon>Enhygromyxa</taxon>
    </lineage>
</organism>
<dbReference type="AlphaFoldDB" id="A0A2S9YN45"/>
<comment type="caution">
    <text evidence="2">The sequence shown here is derived from an EMBL/GenBank/DDBJ whole genome shotgun (WGS) entry which is preliminary data.</text>
</comment>
<dbReference type="Proteomes" id="UP000238823">
    <property type="component" value="Unassembled WGS sequence"/>
</dbReference>
<name>A0A2S9YN45_9BACT</name>
<feature type="region of interest" description="Disordered" evidence="1">
    <location>
        <begin position="223"/>
        <end position="262"/>
    </location>
</feature>
<sequence length="449" mass="48528">MLDEVAVGKNRCPDEDGDARPFVVEWDATDLAGFEAKASRDLVFVKYEGCEIQMLYGCSDNGVPGRYGAYETPIFTSGTVESFEMRDQSEVYAKLPLGAASFAGKLEVGQALELRYFVSGAVNSTRNYVERSAIADNGRCSAATHFVSAYNLGAFRLLAHELAGGQIEGGVGQAGVGTRTNSESSNLKQGGDLDSCETRGQQHCRVPIRLVLQAIDETTQDLDASAAGAARPDPEPAEDTVSERAAKLRHAAEDKGDAGDGAGCLADLDRADALDNSDETRVKSLWIRSLCTMVAGNCQGGKDMLVEAISLADKKKKLSELQIHVQLNQAELAYCPLDQIPESLQGAAMFTRIRTARSENQPALCEANAEAALELIRKQRKAGTKPDHSAMEALGEASACLWSRGNCEAAKKWAIQSSLEYRHDQDQAEARKEAEEVWVKRYDETGCSN</sequence>
<evidence type="ECO:0000313" key="2">
    <source>
        <dbReference type="EMBL" id="PRQ06513.1"/>
    </source>
</evidence>
<proteinExistence type="predicted"/>
<evidence type="ECO:0000313" key="3">
    <source>
        <dbReference type="Proteomes" id="UP000238823"/>
    </source>
</evidence>
<dbReference type="EMBL" id="PVNL01000074">
    <property type="protein sequence ID" value="PRQ06513.1"/>
    <property type="molecule type" value="Genomic_DNA"/>
</dbReference>
<feature type="region of interest" description="Disordered" evidence="1">
    <location>
        <begin position="174"/>
        <end position="198"/>
    </location>
</feature>